<keyword evidence="3" id="KW-1185">Reference proteome</keyword>
<sequence length="130" mass="14124">MVKDDGGSGLVAAWGHMGVSILGLCFDSPLSSGGFRLNGVSALFVWLVPLSAAFGGGDCSAPFQLLFQFTRYAAVPRPLLVVVGGFVESLLVSFGGGLHTFRRYRSVLFAYHVSMWHCVRFWCSWSLDLD</sequence>
<organism evidence="2 3">
    <name type="scientific">Morus notabilis</name>
    <dbReference type="NCBI Taxonomy" id="981085"/>
    <lineage>
        <taxon>Eukaryota</taxon>
        <taxon>Viridiplantae</taxon>
        <taxon>Streptophyta</taxon>
        <taxon>Embryophyta</taxon>
        <taxon>Tracheophyta</taxon>
        <taxon>Spermatophyta</taxon>
        <taxon>Magnoliopsida</taxon>
        <taxon>eudicotyledons</taxon>
        <taxon>Gunneridae</taxon>
        <taxon>Pentapetalae</taxon>
        <taxon>rosids</taxon>
        <taxon>fabids</taxon>
        <taxon>Rosales</taxon>
        <taxon>Moraceae</taxon>
        <taxon>Moreae</taxon>
        <taxon>Morus</taxon>
    </lineage>
</organism>
<dbReference type="EMBL" id="KE345913">
    <property type="protein sequence ID" value="EXC20322.1"/>
    <property type="molecule type" value="Genomic_DNA"/>
</dbReference>
<dbReference type="AlphaFoldDB" id="W9SBB3"/>
<feature type="transmembrane region" description="Helical" evidence="1">
    <location>
        <begin position="37"/>
        <end position="57"/>
    </location>
</feature>
<feature type="transmembrane region" description="Helical" evidence="1">
    <location>
        <begin position="77"/>
        <end position="96"/>
    </location>
</feature>
<protein>
    <submittedName>
        <fullName evidence="2">Uncharacterized protein</fullName>
    </submittedName>
</protein>
<proteinExistence type="predicted"/>
<feature type="transmembrane region" description="Helical" evidence="1">
    <location>
        <begin position="6"/>
        <end position="25"/>
    </location>
</feature>
<dbReference type="Proteomes" id="UP000030645">
    <property type="component" value="Unassembled WGS sequence"/>
</dbReference>
<name>W9SBB3_9ROSA</name>
<keyword evidence="1" id="KW-0812">Transmembrane</keyword>
<keyword evidence="1" id="KW-1133">Transmembrane helix</keyword>
<keyword evidence="1" id="KW-0472">Membrane</keyword>
<evidence type="ECO:0000313" key="2">
    <source>
        <dbReference type="EMBL" id="EXC20322.1"/>
    </source>
</evidence>
<evidence type="ECO:0000313" key="3">
    <source>
        <dbReference type="Proteomes" id="UP000030645"/>
    </source>
</evidence>
<gene>
    <name evidence="2" type="ORF">L484_020542</name>
</gene>
<reference evidence="3" key="1">
    <citation type="submission" date="2013-01" db="EMBL/GenBank/DDBJ databases">
        <title>Draft Genome Sequence of a Mulberry Tree, Morus notabilis C.K. Schneid.</title>
        <authorList>
            <person name="He N."/>
            <person name="Zhao S."/>
        </authorList>
    </citation>
    <scope>NUCLEOTIDE SEQUENCE</scope>
</reference>
<evidence type="ECO:0000256" key="1">
    <source>
        <dbReference type="SAM" id="Phobius"/>
    </source>
</evidence>
<accession>W9SBB3</accession>